<dbReference type="OMA" id="YVMFFGS"/>
<name>A0A803PQ55_CANSA</name>
<dbReference type="Pfam" id="PF07727">
    <property type="entry name" value="RVT_2"/>
    <property type="match status" value="1"/>
</dbReference>
<dbReference type="EMBL" id="UZAU01000416">
    <property type="status" value="NOT_ANNOTATED_CDS"/>
    <property type="molecule type" value="Genomic_DNA"/>
</dbReference>
<dbReference type="Gramene" id="evm.model.05.363">
    <property type="protein sequence ID" value="cds.evm.model.05.363"/>
    <property type="gene ID" value="evm.TU.05.363"/>
</dbReference>
<dbReference type="AlphaFoldDB" id="A0A803PQ55"/>
<evidence type="ECO:0000259" key="1">
    <source>
        <dbReference type="Pfam" id="PF07727"/>
    </source>
</evidence>
<proteinExistence type="predicted"/>
<evidence type="ECO:0000313" key="3">
    <source>
        <dbReference type="Proteomes" id="UP000596661"/>
    </source>
</evidence>
<dbReference type="Proteomes" id="UP000596661">
    <property type="component" value="Chromosome 5"/>
</dbReference>
<keyword evidence="3" id="KW-1185">Reference proteome</keyword>
<dbReference type="EnsemblPlants" id="evm.model.05.363">
    <property type="protein sequence ID" value="cds.evm.model.05.363"/>
    <property type="gene ID" value="evm.TU.05.363"/>
</dbReference>
<reference evidence="2" key="2">
    <citation type="submission" date="2021-03" db="UniProtKB">
        <authorList>
            <consortium name="EnsemblPlants"/>
        </authorList>
    </citation>
    <scope>IDENTIFICATION</scope>
</reference>
<sequence length="83" mass="9206">MAVIGNKWLHKVKLNVDGNLDGLKSGLVAKGYFQTPGIDYEEIFSPVVKPATIVHHRRSSNGYVMFFGSNLVSWSAKKQQVVT</sequence>
<evidence type="ECO:0000313" key="2">
    <source>
        <dbReference type="EnsemblPlants" id="cds.evm.model.05.363"/>
    </source>
</evidence>
<organism evidence="2 3">
    <name type="scientific">Cannabis sativa</name>
    <name type="common">Hemp</name>
    <name type="synonym">Marijuana</name>
    <dbReference type="NCBI Taxonomy" id="3483"/>
    <lineage>
        <taxon>Eukaryota</taxon>
        <taxon>Viridiplantae</taxon>
        <taxon>Streptophyta</taxon>
        <taxon>Embryophyta</taxon>
        <taxon>Tracheophyta</taxon>
        <taxon>Spermatophyta</taxon>
        <taxon>Magnoliopsida</taxon>
        <taxon>eudicotyledons</taxon>
        <taxon>Gunneridae</taxon>
        <taxon>Pentapetalae</taxon>
        <taxon>rosids</taxon>
        <taxon>fabids</taxon>
        <taxon>Rosales</taxon>
        <taxon>Cannabaceae</taxon>
        <taxon>Cannabis</taxon>
    </lineage>
</organism>
<reference evidence="2" key="1">
    <citation type="submission" date="2018-11" db="EMBL/GenBank/DDBJ databases">
        <authorList>
            <person name="Grassa J C."/>
        </authorList>
    </citation>
    <scope>NUCLEOTIDE SEQUENCE [LARGE SCALE GENOMIC DNA]</scope>
</reference>
<protein>
    <recommendedName>
        <fullName evidence="1">Reverse transcriptase Ty1/copia-type domain-containing protein</fullName>
    </recommendedName>
</protein>
<feature type="domain" description="Reverse transcriptase Ty1/copia-type" evidence="1">
    <location>
        <begin position="3"/>
        <end position="50"/>
    </location>
</feature>
<dbReference type="InterPro" id="IPR013103">
    <property type="entry name" value="RVT_2"/>
</dbReference>
<accession>A0A803PQ55</accession>